<evidence type="ECO:0008006" key="7">
    <source>
        <dbReference type="Google" id="ProtNLM"/>
    </source>
</evidence>
<evidence type="ECO:0000313" key="6">
    <source>
        <dbReference type="Proteomes" id="UP000267164"/>
    </source>
</evidence>
<evidence type="ECO:0000256" key="1">
    <source>
        <dbReference type="ARBA" id="ARBA00006534"/>
    </source>
</evidence>
<evidence type="ECO:0000256" key="2">
    <source>
        <dbReference type="ARBA" id="ARBA00022670"/>
    </source>
</evidence>
<dbReference type="Proteomes" id="UP000267164">
    <property type="component" value="Chromosome"/>
</dbReference>
<reference evidence="5 6" key="1">
    <citation type="submission" date="2018-09" db="EMBL/GenBank/DDBJ databases">
        <title>Nocardia yunnanensis sp. nov., an actinomycete isolated from a soil sample.</title>
        <authorList>
            <person name="Zhang J."/>
        </authorList>
    </citation>
    <scope>NUCLEOTIDE SEQUENCE [LARGE SCALE GENOMIC DNA]</scope>
    <source>
        <strain evidence="5 6">CFHS0054</strain>
    </source>
</reference>
<dbReference type="GO" id="GO:0008236">
    <property type="term" value="F:serine-type peptidase activity"/>
    <property type="evidence" value="ECO:0007669"/>
    <property type="project" value="UniProtKB-KW"/>
</dbReference>
<keyword evidence="4" id="KW-0720">Serine protease</keyword>
<name>A0A386ZBZ6_9NOCA</name>
<proteinExistence type="inferred from homology"/>
<dbReference type="EMBL" id="CP032568">
    <property type="protein sequence ID" value="AYF75382.1"/>
    <property type="molecule type" value="Genomic_DNA"/>
</dbReference>
<dbReference type="InterPro" id="IPR029062">
    <property type="entry name" value="Class_I_gatase-like"/>
</dbReference>
<sequence>MARPRQRHPPNLPAGRADSAFRLGVLVQSHTFARGALACALAAAVGTLWPTAPADAAGPGTLILVGGALADTDTAVYQEIIAKAGGSTAKIGVITAASIPESQDPDAGTDKASNSVANGAYYSALLKKYGAADAQWIPVDLDHVDAADSQTVVDQINGMSGFFFGGGDQSRLITTLLHGDAHTDTRALAAIRAKLGAGAMVAGSSAGTTIQNGRDMITGGESYEAVRDGSSTGAPSGRALTYLSAGGFGFFDSDLLDTHFAVRGREGRLIRLAADTGHRRAFGIDEDTALEVTGVGASTQTMRVLGTHGVSIFDLRSAKTGSAQGEWSISGVRWSYLTGGDRYDPSAWSVTPDAGKSPFIPYSQSAESPSDDIFDSPDSHGPGYTLTGVALDLGESGRSSTTYGRTYEDNPTFAVDLTKKDGYQILATDNRHAVSFTDLTVDISAS</sequence>
<comment type="similarity">
    <text evidence="1">Belongs to the peptidase S51 family.</text>
</comment>
<evidence type="ECO:0000256" key="4">
    <source>
        <dbReference type="ARBA" id="ARBA00022825"/>
    </source>
</evidence>
<dbReference type="Pfam" id="PF03575">
    <property type="entry name" value="Peptidase_S51"/>
    <property type="match status" value="1"/>
</dbReference>
<organism evidence="5 6">
    <name type="scientific">Nocardia yunnanensis</name>
    <dbReference type="NCBI Taxonomy" id="2382165"/>
    <lineage>
        <taxon>Bacteria</taxon>
        <taxon>Bacillati</taxon>
        <taxon>Actinomycetota</taxon>
        <taxon>Actinomycetes</taxon>
        <taxon>Mycobacteriales</taxon>
        <taxon>Nocardiaceae</taxon>
        <taxon>Nocardia</taxon>
    </lineage>
</organism>
<dbReference type="CDD" id="cd03145">
    <property type="entry name" value="GAT1_cyanophycinase"/>
    <property type="match status" value="1"/>
</dbReference>
<gene>
    <name evidence="5" type="ORF">D7D52_17640</name>
</gene>
<dbReference type="InterPro" id="IPR005320">
    <property type="entry name" value="Peptidase_S51"/>
</dbReference>
<evidence type="ECO:0000313" key="5">
    <source>
        <dbReference type="EMBL" id="AYF75382.1"/>
    </source>
</evidence>
<keyword evidence="2" id="KW-0645">Protease</keyword>
<protein>
    <recommendedName>
        <fullName evidence="7">Cyanophycinase</fullName>
    </recommendedName>
</protein>
<evidence type="ECO:0000256" key="3">
    <source>
        <dbReference type="ARBA" id="ARBA00022801"/>
    </source>
</evidence>
<dbReference type="KEGG" id="nyu:D7D52_17640"/>
<dbReference type="PANTHER" id="PTHR36175">
    <property type="entry name" value="CYANOPHYCINASE"/>
    <property type="match status" value="1"/>
</dbReference>
<dbReference type="OrthoDB" id="9799980at2"/>
<keyword evidence="6" id="KW-1185">Reference proteome</keyword>
<keyword evidence="3" id="KW-0378">Hydrolase</keyword>
<dbReference type="Gene3D" id="3.40.50.880">
    <property type="match status" value="1"/>
</dbReference>
<dbReference type="GO" id="GO:0006508">
    <property type="term" value="P:proteolysis"/>
    <property type="evidence" value="ECO:0007669"/>
    <property type="project" value="UniProtKB-KW"/>
</dbReference>
<accession>A0A386ZBZ6</accession>
<dbReference type="SUPFAM" id="SSF52317">
    <property type="entry name" value="Class I glutamine amidotransferase-like"/>
    <property type="match status" value="1"/>
</dbReference>
<dbReference type="AlphaFoldDB" id="A0A386ZBZ6"/>
<dbReference type="PANTHER" id="PTHR36175:SF1">
    <property type="entry name" value="CYANOPHYCINASE"/>
    <property type="match status" value="1"/>
</dbReference>